<sequence>MKRVLIKKIGILFILQCFSYLRSRKNKNDSFPAGESFSVHSSSYKNSDNKIEGIYRIRQRVVGKILHLQ</sequence>
<reference evidence="2" key="1">
    <citation type="submission" date="2017-04" db="EMBL/GenBank/DDBJ databases">
        <title>Function of individual gut microbiota members based on whole genome sequencing of pure cultures obtained from chicken caecum.</title>
        <authorList>
            <person name="Medvecky M."/>
            <person name="Cejkova D."/>
            <person name="Polansky O."/>
            <person name="Karasova D."/>
            <person name="Kubasova T."/>
            <person name="Cizek A."/>
            <person name="Rychlik I."/>
        </authorList>
    </citation>
    <scope>NUCLEOTIDE SEQUENCE [LARGE SCALE GENOMIC DNA]</scope>
    <source>
        <strain evidence="2">An109</strain>
    </source>
</reference>
<evidence type="ECO:0000313" key="2">
    <source>
        <dbReference type="Proteomes" id="UP000196036"/>
    </source>
</evidence>
<evidence type="ECO:0000313" key="1">
    <source>
        <dbReference type="EMBL" id="OUQ68662.1"/>
    </source>
</evidence>
<protein>
    <submittedName>
        <fullName evidence="1">Uncharacterized protein</fullName>
    </submittedName>
</protein>
<dbReference type="Proteomes" id="UP000196036">
    <property type="component" value="Unassembled WGS sequence"/>
</dbReference>
<proteinExistence type="predicted"/>
<name>A0A1Y4VF07_9BACE</name>
<organism evidence="1 2">
    <name type="scientific">Bacteroides xylanisolvens</name>
    <dbReference type="NCBI Taxonomy" id="371601"/>
    <lineage>
        <taxon>Bacteria</taxon>
        <taxon>Pseudomonadati</taxon>
        <taxon>Bacteroidota</taxon>
        <taxon>Bacteroidia</taxon>
        <taxon>Bacteroidales</taxon>
        <taxon>Bacteroidaceae</taxon>
        <taxon>Bacteroides</taxon>
    </lineage>
</organism>
<gene>
    <name evidence="1" type="ORF">B5E52_10925</name>
</gene>
<dbReference type="AlphaFoldDB" id="A0A1Y4VF07"/>
<comment type="caution">
    <text evidence="1">The sequence shown here is derived from an EMBL/GenBank/DDBJ whole genome shotgun (WGS) entry which is preliminary data.</text>
</comment>
<accession>A0A1Y4VF07</accession>
<dbReference type="EMBL" id="NFLW01000019">
    <property type="protein sequence ID" value="OUQ68662.1"/>
    <property type="molecule type" value="Genomic_DNA"/>
</dbReference>